<proteinExistence type="predicted"/>
<evidence type="ECO:0000256" key="1">
    <source>
        <dbReference type="SAM" id="MobiDB-lite"/>
    </source>
</evidence>
<feature type="compositionally biased region" description="Basic and acidic residues" evidence="1">
    <location>
        <begin position="152"/>
        <end position="179"/>
    </location>
</feature>
<dbReference type="EMBL" id="CP021235">
    <property type="protein sequence ID" value="ARS35268.1"/>
    <property type="molecule type" value="Genomic_DNA"/>
</dbReference>
<organism evidence="2 3">
    <name type="scientific">Pontibacter actiniarum</name>
    <dbReference type="NCBI Taxonomy" id="323450"/>
    <lineage>
        <taxon>Bacteria</taxon>
        <taxon>Pseudomonadati</taxon>
        <taxon>Bacteroidota</taxon>
        <taxon>Cytophagia</taxon>
        <taxon>Cytophagales</taxon>
        <taxon>Hymenobacteraceae</taxon>
        <taxon>Pontibacter</taxon>
    </lineage>
</organism>
<dbReference type="OrthoDB" id="851725at2"/>
<dbReference type="RefSeq" id="WP_025605938.1">
    <property type="nucleotide sequence ID" value="NZ_CP021235.1"/>
</dbReference>
<keyword evidence="3" id="KW-1185">Reference proteome</keyword>
<feature type="region of interest" description="Disordered" evidence="1">
    <location>
        <begin position="152"/>
        <end position="191"/>
    </location>
</feature>
<evidence type="ECO:0000313" key="2">
    <source>
        <dbReference type="EMBL" id="ARS35268.1"/>
    </source>
</evidence>
<feature type="region of interest" description="Disordered" evidence="1">
    <location>
        <begin position="1"/>
        <end position="23"/>
    </location>
</feature>
<reference evidence="3" key="1">
    <citation type="submission" date="2017-05" db="EMBL/GenBank/DDBJ databases">
        <authorList>
            <person name="Ray J."/>
            <person name="Price M."/>
            <person name="Deutschbauer A."/>
        </authorList>
    </citation>
    <scope>NUCLEOTIDE SEQUENCE [LARGE SCALE GENOMIC DNA]</scope>
    <source>
        <strain evidence="3">DSM 19842</strain>
    </source>
</reference>
<dbReference type="STRING" id="709015.GCA_000472485_01474"/>
<name>A0A1X9YQW5_9BACT</name>
<accession>A0A1X9YQW5</accession>
<gene>
    <name evidence="2" type="ORF">CA264_07345</name>
</gene>
<dbReference type="KEGG" id="pact:CA264_07345"/>
<sequence>MRDHRDNREDRHYGDFSRSYRQEGHDNHGHWRFHGREHAHLGDTRNEAGEHYRIQQSRQYGRQGGPVGTRDDYYQEMYDISNYTDQPRSVEYGLPRGAESELDRVERFPYAEGPYAGRPRHYSYNMGYNPNYDNPEEGDRYRDFDSRGNHGYRHDAAYGSEDRFRDFGDDHYGRRDRTNDNYYGHFGGYNR</sequence>
<evidence type="ECO:0000313" key="3">
    <source>
        <dbReference type="Proteomes" id="UP000266292"/>
    </source>
</evidence>
<dbReference type="Proteomes" id="UP000266292">
    <property type="component" value="Chromosome"/>
</dbReference>
<dbReference type="AlphaFoldDB" id="A0A1X9YQW5"/>
<protein>
    <submittedName>
        <fullName evidence="2">Uncharacterized protein</fullName>
    </submittedName>
</protein>